<evidence type="ECO:0000313" key="6">
    <source>
        <dbReference type="EMBL" id="SAK70319.1"/>
    </source>
</evidence>
<organism evidence="6 7">
    <name type="scientific">Caballeronia calidae</name>
    <dbReference type="NCBI Taxonomy" id="1777139"/>
    <lineage>
        <taxon>Bacteria</taxon>
        <taxon>Pseudomonadati</taxon>
        <taxon>Pseudomonadota</taxon>
        <taxon>Betaproteobacteria</taxon>
        <taxon>Burkholderiales</taxon>
        <taxon>Burkholderiaceae</taxon>
        <taxon>Caballeronia</taxon>
    </lineage>
</organism>
<dbReference type="Gene3D" id="3.40.50.20">
    <property type="match status" value="1"/>
</dbReference>
<dbReference type="GO" id="GO:0005524">
    <property type="term" value="F:ATP binding"/>
    <property type="evidence" value="ECO:0007669"/>
    <property type="project" value="UniProtKB-UniRule"/>
</dbReference>
<comment type="caution">
    <text evidence="6">The sequence shown here is derived from an EMBL/GenBank/DDBJ whole genome shotgun (WGS) entry which is preliminary data.</text>
</comment>
<feature type="domain" description="ATP-grasp" evidence="5">
    <location>
        <begin position="112"/>
        <end position="310"/>
    </location>
</feature>
<keyword evidence="3 4" id="KW-0067">ATP-binding</keyword>
<keyword evidence="7" id="KW-1185">Reference proteome</keyword>
<dbReference type="EMBL" id="FCOX02000012">
    <property type="protein sequence ID" value="SAK70319.1"/>
    <property type="molecule type" value="Genomic_DNA"/>
</dbReference>
<dbReference type="AlphaFoldDB" id="A0A158BJT1"/>
<evidence type="ECO:0000256" key="3">
    <source>
        <dbReference type="ARBA" id="ARBA00022840"/>
    </source>
</evidence>
<dbReference type="SUPFAM" id="SSF56059">
    <property type="entry name" value="Glutathione synthetase ATP-binding domain-like"/>
    <property type="match status" value="1"/>
</dbReference>
<reference evidence="6" key="1">
    <citation type="submission" date="2016-01" db="EMBL/GenBank/DDBJ databases">
        <authorList>
            <person name="Peeters C."/>
        </authorList>
    </citation>
    <scope>NUCLEOTIDE SEQUENCE</scope>
    <source>
        <strain evidence="6">LMG 29321</strain>
    </source>
</reference>
<dbReference type="InterPro" id="IPR052032">
    <property type="entry name" value="ATP-dep_AA_Ligase"/>
</dbReference>
<evidence type="ECO:0000313" key="7">
    <source>
        <dbReference type="Proteomes" id="UP000071859"/>
    </source>
</evidence>
<dbReference type="PANTHER" id="PTHR43585:SF2">
    <property type="entry name" value="ATP-GRASP ENZYME FSQD"/>
    <property type="match status" value="1"/>
</dbReference>
<dbReference type="OrthoDB" id="3428978at2"/>
<dbReference type="Gene3D" id="3.30.470.20">
    <property type="entry name" value="ATP-grasp fold, B domain"/>
    <property type="match status" value="1"/>
</dbReference>
<dbReference type="Proteomes" id="UP000071859">
    <property type="component" value="Unassembled WGS sequence"/>
</dbReference>
<dbReference type="InterPro" id="IPR011761">
    <property type="entry name" value="ATP-grasp"/>
</dbReference>
<sequence length="421" mass="46225">MRILILHRIPYHKIDYHLGIDHDRHDVYYIGTEKSLATIPASLPCKQLLRPGIDRASDEVIAIVKSLDITFDRVLSLSEYELLDAARVREALGVSGPGVAKVEKVRDKLLMKRLVAQAGLRVPRAIALAEYEENPRIADWTGRTVLKPLDGASSEDVVVFDSPSALITALKDHRTGVYSLDHATRASATARFEIEEFVTGPILHFDGLVKDSRVAVVVGSRYVGTCLDYASGMPLGSVQIDDHPVARDWVQKVVSAVEIRDGSFHLEAIDHAGSLVFLEIANRVGGADVVDTFRMRTGIHLPSCELKLLIGEDVELHTTPDSGVRYGWFVLPGHHMPRGGCHLHGSQGFVSHPWMARWNQLAQGQPLPRHITYQATEAPAAGVVAGPSTQELEQLLEDLFASVRIESLPLDAAAWGERHAA</sequence>
<dbReference type="PANTHER" id="PTHR43585">
    <property type="entry name" value="FUMIPYRROLE BIOSYNTHESIS PROTEIN C"/>
    <property type="match status" value="1"/>
</dbReference>
<dbReference type="Pfam" id="PF13535">
    <property type="entry name" value="ATP-grasp_4"/>
    <property type="match status" value="1"/>
</dbReference>
<proteinExistence type="predicted"/>
<evidence type="ECO:0000259" key="5">
    <source>
        <dbReference type="PROSITE" id="PS50975"/>
    </source>
</evidence>
<dbReference type="Gene3D" id="3.30.1490.20">
    <property type="entry name" value="ATP-grasp fold, A domain"/>
    <property type="match status" value="1"/>
</dbReference>
<keyword evidence="1 6" id="KW-0436">Ligase</keyword>
<accession>A0A158BJT1</accession>
<protein>
    <submittedName>
        <fullName evidence="6">ATP-dependent carboxylate-amine ligase domain-containing protein</fullName>
    </submittedName>
</protein>
<dbReference type="PROSITE" id="PS50975">
    <property type="entry name" value="ATP_GRASP"/>
    <property type="match status" value="1"/>
</dbReference>
<evidence type="ECO:0000256" key="1">
    <source>
        <dbReference type="ARBA" id="ARBA00022598"/>
    </source>
</evidence>
<evidence type="ECO:0000256" key="2">
    <source>
        <dbReference type="ARBA" id="ARBA00022741"/>
    </source>
</evidence>
<dbReference type="GO" id="GO:0046872">
    <property type="term" value="F:metal ion binding"/>
    <property type="evidence" value="ECO:0007669"/>
    <property type="project" value="InterPro"/>
</dbReference>
<dbReference type="RefSeq" id="WP_062605089.1">
    <property type="nucleotide sequence ID" value="NZ_FCOX02000012.1"/>
</dbReference>
<dbReference type="InterPro" id="IPR013815">
    <property type="entry name" value="ATP_grasp_subdomain_1"/>
</dbReference>
<dbReference type="GO" id="GO:0016874">
    <property type="term" value="F:ligase activity"/>
    <property type="evidence" value="ECO:0007669"/>
    <property type="project" value="UniProtKB-KW"/>
</dbReference>
<evidence type="ECO:0000256" key="4">
    <source>
        <dbReference type="PROSITE-ProRule" id="PRU00409"/>
    </source>
</evidence>
<name>A0A158BJT1_9BURK</name>
<gene>
    <name evidence="6" type="ORF">AWB78_02756</name>
</gene>
<keyword evidence="2 4" id="KW-0547">Nucleotide-binding</keyword>